<gene>
    <name evidence="2" type="ORF">I532_21475</name>
</gene>
<dbReference type="InterPro" id="IPR016181">
    <property type="entry name" value="Acyl_CoA_acyltransferase"/>
</dbReference>
<reference evidence="2 3" key="1">
    <citation type="submission" date="2013-03" db="EMBL/GenBank/DDBJ databases">
        <title>Assembly of a new bacterial strain Brevibacillus borstelensis AK1.</title>
        <authorList>
            <person name="Rajan I."/>
            <person name="PoliReddy D."/>
            <person name="Sugumar T."/>
            <person name="Rathinam K."/>
            <person name="Alqarawi S."/>
            <person name="Khalil A.B."/>
            <person name="Sivakumar N."/>
        </authorList>
    </citation>
    <scope>NUCLEOTIDE SEQUENCE [LARGE SCALE GENOMIC DNA]</scope>
    <source>
        <strain evidence="2 3">AK1</strain>
    </source>
</reference>
<feature type="domain" description="N-acetyltransferase" evidence="1">
    <location>
        <begin position="17"/>
        <end position="166"/>
    </location>
</feature>
<dbReference type="AlphaFoldDB" id="M8DUN2"/>
<dbReference type="PATRIC" id="fig|1300222.3.peg.4517"/>
<keyword evidence="3" id="KW-1185">Reference proteome</keyword>
<dbReference type="Gene3D" id="3.40.630.30">
    <property type="match status" value="1"/>
</dbReference>
<organism evidence="2 3">
    <name type="scientific">Brevibacillus borstelensis AK1</name>
    <dbReference type="NCBI Taxonomy" id="1300222"/>
    <lineage>
        <taxon>Bacteria</taxon>
        <taxon>Bacillati</taxon>
        <taxon>Bacillota</taxon>
        <taxon>Bacilli</taxon>
        <taxon>Bacillales</taxon>
        <taxon>Paenibacillaceae</taxon>
        <taxon>Brevibacillus</taxon>
    </lineage>
</organism>
<dbReference type="RefSeq" id="WP_003391128.1">
    <property type="nucleotide sequence ID" value="NZ_APBN01000013.1"/>
</dbReference>
<dbReference type="InterPro" id="IPR000182">
    <property type="entry name" value="GNAT_dom"/>
</dbReference>
<dbReference type="PROSITE" id="PS51186">
    <property type="entry name" value="GNAT"/>
    <property type="match status" value="1"/>
</dbReference>
<accession>M8DUN2</accession>
<evidence type="ECO:0000259" key="1">
    <source>
        <dbReference type="PROSITE" id="PS51186"/>
    </source>
</evidence>
<dbReference type="SUPFAM" id="SSF55729">
    <property type="entry name" value="Acyl-CoA N-acyltransferases (Nat)"/>
    <property type="match status" value="1"/>
</dbReference>
<dbReference type="OrthoDB" id="8479334at2"/>
<dbReference type="EMBL" id="APBN01000013">
    <property type="protein sequence ID" value="EMT50681.1"/>
    <property type="molecule type" value="Genomic_DNA"/>
</dbReference>
<dbReference type="Proteomes" id="UP000012081">
    <property type="component" value="Unassembled WGS sequence"/>
</dbReference>
<evidence type="ECO:0000313" key="2">
    <source>
        <dbReference type="EMBL" id="EMT50681.1"/>
    </source>
</evidence>
<evidence type="ECO:0000313" key="3">
    <source>
        <dbReference type="Proteomes" id="UP000012081"/>
    </source>
</evidence>
<proteinExistence type="predicted"/>
<dbReference type="Pfam" id="PF00583">
    <property type="entry name" value="Acetyltransf_1"/>
    <property type="match status" value="1"/>
</dbReference>
<sequence length="167" mass="19650">MKFTLKKAALEEKSIISNLLELYNHDFSEYMDLDVDEQGRYGYPYLDNYWTEPDRFPFLIQAEGKWAGFVLVRKIADENHLGSSYFSIAEFFIMRKYRRSGIGKAIAHQVFRMFPGHWEVVQLASNVPAQLFWRKTISEYTNGDFQEWEEPGKVYQSFVSLEKADCS</sequence>
<name>M8DUN2_9BACL</name>
<dbReference type="GO" id="GO:0016747">
    <property type="term" value="F:acyltransferase activity, transferring groups other than amino-acyl groups"/>
    <property type="evidence" value="ECO:0007669"/>
    <property type="project" value="InterPro"/>
</dbReference>
<comment type="caution">
    <text evidence="2">The sequence shown here is derived from an EMBL/GenBank/DDBJ whole genome shotgun (WGS) entry which is preliminary data.</text>
</comment>
<dbReference type="STRING" id="1300222.I532_21475"/>
<dbReference type="CDD" id="cd04301">
    <property type="entry name" value="NAT_SF"/>
    <property type="match status" value="1"/>
</dbReference>
<protein>
    <recommendedName>
        <fullName evidence="1">N-acetyltransferase domain-containing protein</fullName>
    </recommendedName>
</protein>